<feature type="binding site" evidence="14">
    <location>
        <position position="33"/>
    </location>
    <ligand>
        <name>Mg(2+)</name>
        <dbReference type="ChEBI" id="CHEBI:18420"/>
        <label>2</label>
    </ligand>
</feature>
<comment type="function">
    <text evidence="15">Probable transporter of a GTP-driven Fe(2+) uptake system.</text>
</comment>
<sequence>MAQTQPPSLTKPLKIALIGNPNVGKTTIFNQLTGLNQKIGNYPGVTVDKKTGAMIYQDQVYYIIDLPGTYSLYPNSEDEIIAHRVLNQLSEIEKPDFALMIIDSVQLSRGLFLATQLIDLGLNLAIALNMADMAEKSQLEIKTYELFKQLGVPILQTDARHLKGMDQIKELIHQQNFTNPGPFIEAKEFLDNSQLQDVKEYFELSNDYQAYQILRFGLKDKGLSEEKRSWIRKKLETLTINLEAAQLEETKIRYKRITEVIEKVLVKKSHQEVGSAPLDKIFLHPVLGYLVFGGILLLIFQAIFAWASVPMDLIDGFFADLGAWLSSTLPAGPISDLLSEGVIPGIGGVVIFIPQIALLFGFLAILEDTGYMSRVVFLMDRWMRPFGLHGKSIVPLVSGVACAIPGVMAARNIGNWKEKIITIMVTPLMSCSARLPVYIILIGLVVPDEAILGIFNLQALTLLALYLLGVIGVLVTAFGLKSMLKTEEKSFLMVELPSYRTPRWKDVLLTMYYKSRTFVTEAGKVILAISIILWILGSYGPPSQMDAVREIQEEKLAAASSEEQIAEIEAETSSLLLENSFIGILGRGIEPVIKPLGYDWKIGIALIASFAAREVFVSTIATIYSIGGDVEDDLTIREKLDTQINSNTGEKTFNKPTAFSLMVFYVFAMQCMSTLAIVYRETKGWKWPLIQTVYMTALAYFAALLTYNIFS</sequence>
<evidence type="ECO:0000256" key="10">
    <source>
        <dbReference type="ARBA" id="ARBA00023134"/>
    </source>
</evidence>
<dbReference type="PANTHER" id="PTHR43185">
    <property type="entry name" value="FERROUS IRON TRANSPORT PROTEIN B"/>
    <property type="match status" value="1"/>
</dbReference>
<dbReference type="eggNOG" id="COG0370">
    <property type="taxonomic scope" value="Bacteria"/>
</dbReference>
<evidence type="ECO:0000256" key="15">
    <source>
        <dbReference type="RuleBase" id="RU362098"/>
    </source>
</evidence>
<keyword evidence="6 13" id="KW-0547">Nucleotide-binding</keyword>
<dbReference type="InterPro" id="IPR030389">
    <property type="entry name" value="G_FEOB_dom"/>
</dbReference>
<dbReference type="AlphaFoldDB" id="A0A0P7YGA6"/>
<dbReference type="InterPro" id="IPR006073">
    <property type="entry name" value="GTP-bd"/>
</dbReference>
<evidence type="ECO:0000256" key="3">
    <source>
        <dbReference type="ARBA" id="ARBA00022475"/>
    </source>
</evidence>
<dbReference type="EMBL" id="LJXT01000031">
    <property type="protein sequence ID" value="KPQ17419.1"/>
    <property type="molecule type" value="Genomic_DNA"/>
</dbReference>
<feature type="transmembrane region" description="Helical" evidence="15">
    <location>
        <begin position="457"/>
        <end position="480"/>
    </location>
</feature>
<feature type="transmembrane region" description="Helical" evidence="15">
    <location>
        <begin position="386"/>
        <end position="408"/>
    </location>
</feature>
<dbReference type="InterPro" id="IPR050860">
    <property type="entry name" value="FeoB_GTPase"/>
</dbReference>
<dbReference type="PATRIC" id="fig|1305737.6.peg.1957"/>
<keyword evidence="14" id="KW-0479">Metal-binding</keyword>
<dbReference type="Pfam" id="PF07670">
    <property type="entry name" value="Gate"/>
    <property type="match status" value="2"/>
</dbReference>
<feature type="domain" description="FeoB-type G" evidence="16">
    <location>
        <begin position="12"/>
        <end position="178"/>
    </location>
</feature>
<evidence type="ECO:0000256" key="2">
    <source>
        <dbReference type="ARBA" id="ARBA00022448"/>
    </source>
</evidence>
<dbReference type="PANTHER" id="PTHR43185:SF1">
    <property type="entry name" value="FE(2+) TRANSPORTER FEOB"/>
    <property type="match status" value="1"/>
</dbReference>
<dbReference type="PROSITE" id="PS51711">
    <property type="entry name" value="G_FEOB"/>
    <property type="match status" value="1"/>
</dbReference>
<dbReference type="Proteomes" id="UP000050421">
    <property type="component" value="Unassembled WGS sequence"/>
</dbReference>
<protein>
    <recommendedName>
        <fullName evidence="12 15">Ferrous iron transport protein B</fullName>
    </recommendedName>
</protein>
<keyword evidence="8 15" id="KW-0408">Iron</keyword>
<evidence type="ECO:0000256" key="9">
    <source>
        <dbReference type="ARBA" id="ARBA00023065"/>
    </source>
</evidence>
<dbReference type="SUPFAM" id="SSF52540">
    <property type="entry name" value="P-loop containing nucleoside triphosphate hydrolases"/>
    <property type="match status" value="1"/>
</dbReference>
<feature type="binding site" evidence="13">
    <location>
        <begin position="65"/>
        <end position="68"/>
    </location>
    <ligand>
        <name>GTP</name>
        <dbReference type="ChEBI" id="CHEBI:37565"/>
        <label>1</label>
    </ligand>
</feature>
<organism evidence="17 18">
    <name type="scientific">Algoriphagus marincola HL-49</name>
    <dbReference type="NCBI Taxonomy" id="1305737"/>
    <lineage>
        <taxon>Bacteria</taxon>
        <taxon>Pseudomonadati</taxon>
        <taxon>Bacteroidota</taxon>
        <taxon>Cytophagia</taxon>
        <taxon>Cytophagales</taxon>
        <taxon>Cyclobacteriaceae</taxon>
        <taxon>Algoriphagus</taxon>
    </lineage>
</organism>
<keyword evidence="11 15" id="KW-0472">Membrane</keyword>
<dbReference type="Pfam" id="PF02421">
    <property type="entry name" value="FeoB_N"/>
    <property type="match status" value="1"/>
</dbReference>
<feature type="binding site" evidence="13">
    <location>
        <begin position="44"/>
        <end position="48"/>
    </location>
    <ligand>
        <name>GTP</name>
        <dbReference type="ChEBI" id="CHEBI:37565"/>
        <label>1</label>
    </ligand>
</feature>
<keyword evidence="14" id="KW-0460">Magnesium</keyword>
<comment type="subcellular location">
    <subcellularLocation>
        <location evidence="15">Cell inner membrane</location>
        <topology evidence="15">Multi-pass membrane protein</topology>
    </subcellularLocation>
    <subcellularLocation>
        <location evidence="1">Cell membrane</location>
        <topology evidence="1">Multi-pass membrane protein</topology>
    </subcellularLocation>
</comment>
<feature type="binding site" evidence="14">
    <location>
        <position position="30"/>
    </location>
    <ligand>
        <name>Mg(2+)</name>
        <dbReference type="ChEBI" id="CHEBI:18420"/>
        <label>2</label>
    </ligand>
</feature>
<feature type="binding site" evidence="13">
    <location>
        <begin position="19"/>
        <end position="26"/>
    </location>
    <ligand>
        <name>GTP</name>
        <dbReference type="ChEBI" id="CHEBI:37565"/>
        <label>1</label>
    </ligand>
</feature>
<evidence type="ECO:0000256" key="8">
    <source>
        <dbReference type="ARBA" id="ARBA00023004"/>
    </source>
</evidence>
<dbReference type="InterPro" id="IPR027417">
    <property type="entry name" value="P-loop_NTPase"/>
</dbReference>
<dbReference type="InterPro" id="IPR011640">
    <property type="entry name" value="Fe2_transport_prot_B_C"/>
</dbReference>
<dbReference type="GO" id="GO:0015093">
    <property type="term" value="F:ferrous iron transmembrane transporter activity"/>
    <property type="evidence" value="ECO:0007669"/>
    <property type="project" value="UniProtKB-UniRule"/>
</dbReference>
<comment type="caution">
    <text evidence="17">The sequence shown here is derived from an EMBL/GenBank/DDBJ whole genome shotgun (WGS) entry which is preliminary data.</text>
</comment>
<name>A0A0P7YGA6_9BACT</name>
<dbReference type="PRINTS" id="PR00326">
    <property type="entry name" value="GTP1OBG"/>
</dbReference>
<evidence type="ECO:0000256" key="11">
    <source>
        <dbReference type="ARBA" id="ARBA00023136"/>
    </source>
</evidence>
<evidence type="ECO:0000313" key="17">
    <source>
        <dbReference type="EMBL" id="KPQ17419.1"/>
    </source>
</evidence>
<feature type="binding site" evidence="13">
    <location>
        <begin position="129"/>
        <end position="132"/>
    </location>
    <ligand>
        <name>GTP</name>
        <dbReference type="ChEBI" id="CHEBI:37565"/>
        <label>1</label>
    </ligand>
</feature>
<feature type="transmembrane region" description="Helical" evidence="15">
    <location>
        <begin position="658"/>
        <end position="679"/>
    </location>
</feature>
<evidence type="ECO:0000256" key="14">
    <source>
        <dbReference type="PIRSR" id="PIRSR603373-2"/>
    </source>
</evidence>
<evidence type="ECO:0000256" key="13">
    <source>
        <dbReference type="PIRSR" id="PIRSR603373-1"/>
    </source>
</evidence>
<gene>
    <name evidence="17" type="primary">feoB</name>
    <name evidence="17" type="ORF">HLUCCX10_06470</name>
</gene>
<evidence type="ECO:0000313" key="18">
    <source>
        <dbReference type="Proteomes" id="UP000050421"/>
    </source>
</evidence>
<dbReference type="InterPro" id="IPR003373">
    <property type="entry name" value="Fe2_transport_prot-B"/>
</dbReference>
<evidence type="ECO:0000256" key="4">
    <source>
        <dbReference type="ARBA" id="ARBA00022496"/>
    </source>
</evidence>
<dbReference type="InterPro" id="IPR011642">
    <property type="entry name" value="Gate_dom"/>
</dbReference>
<keyword evidence="7 15" id="KW-1133">Transmembrane helix</keyword>
<dbReference type="GO" id="GO:0005525">
    <property type="term" value="F:GTP binding"/>
    <property type="evidence" value="ECO:0007669"/>
    <property type="project" value="UniProtKB-KW"/>
</dbReference>
<evidence type="ECO:0000256" key="1">
    <source>
        <dbReference type="ARBA" id="ARBA00004651"/>
    </source>
</evidence>
<evidence type="ECO:0000256" key="6">
    <source>
        <dbReference type="ARBA" id="ARBA00022741"/>
    </source>
</evidence>
<feature type="transmembrane region" description="Helical" evidence="15">
    <location>
        <begin position="286"/>
        <end position="307"/>
    </location>
</feature>
<accession>A0A0P7YGA6</accession>
<keyword evidence="10 13" id="KW-0342">GTP-binding</keyword>
<dbReference type="Pfam" id="PF07664">
    <property type="entry name" value="FeoB_C"/>
    <property type="match status" value="1"/>
</dbReference>
<evidence type="ECO:0000256" key="7">
    <source>
        <dbReference type="ARBA" id="ARBA00022989"/>
    </source>
</evidence>
<keyword evidence="2 15" id="KW-0813">Transport</keyword>
<dbReference type="GO" id="GO:0005886">
    <property type="term" value="C:plasma membrane"/>
    <property type="evidence" value="ECO:0007669"/>
    <property type="project" value="UniProtKB-SubCell"/>
</dbReference>
<keyword evidence="3" id="KW-1003">Cell membrane</keyword>
<dbReference type="NCBIfam" id="TIGR00437">
    <property type="entry name" value="feoB"/>
    <property type="match status" value="1"/>
</dbReference>
<dbReference type="CDD" id="cd01879">
    <property type="entry name" value="FeoB"/>
    <property type="match status" value="1"/>
</dbReference>
<evidence type="ECO:0000256" key="12">
    <source>
        <dbReference type="NCBIfam" id="TIGR00437"/>
    </source>
</evidence>
<comment type="similarity">
    <text evidence="15">Belongs to the TRAFAC class TrmE-Era-EngA-EngB-Septin-like GTPase superfamily. FeoB GTPase (TC 9.A.8) family.</text>
</comment>
<proteinExistence type="inferred from homology"/>
<keyword evidence="5 15" id="KW-0812">Transmembrane</keyword>
<feature type="binding site" evidence="14">
    <location>
        <position position="34"/>
    </location>
    <ligand>
        <name>Mg(2+)</name>
        <dbReference type="ChEBI" id="CHEBI:18420"/>
        <label>2</label>
    </ligand>
</feature>
<dbReference type="STRING" id="1305737.GCA_000526355_01243"/>
<keyword evidence="4 15" id="KW-0410">Iron transport</keyword>
<keyword evidence="9" id="KW-0406">Ion transport</keyword>
<reference evidence="17 18" key="1">
    <citation type="submission" date="2015-09" db="EMBL/GenBank/DDBJ databases">
        <title>Identification and resolution of microdiversity through metagenomic sequencing of parallel consortia.</title>
        <authorList>
            <person name="Nelson W.C."/>
            <person name="Romine M.F."/>
            <person name="Lindemann S.R."/>
        </authorList>
    </citation>
    <scope>NUCLEOTIDE SEQUENCE [LARGE SCALE GENOMIC DNA]</scope>
    <source>
        <strain evidence="17">HL-49</strain>
    </source>
</reference>
<evidence type="ECO:0000256" key="5">
    <source>
        <dbReference type="ARBA" id="ARBA00022692"/>
    </source>
</evidence>
<feature type="transmembrane region" description="Helical" evidence="15">
    <location>
        <begin position="518"/>
        <end position="536"/>
    </location>
</feature>
<dbReference type="GO" id="GO:0046872">
    <property type="term" value="F:metal ion binding"/>
    <property type="evidence" value="ECO:0007669"/>
    <property type="project" value="UniProtKB-KW"/>
</dbReference>
<dbReference type="OrthoDB" id="9809127at2"/>
<evidence type="ECO:0000259" key="16">
    <source>
        <dbReference type="PROSITE" id="PS51711"/>
    </source>
</evidence>
<dbReference type="Gene3D" id="3.40.50.300">
    <property type="entry name" value="P-loop containing nucleotide triphosphate hydrolases"/>
    <property type="match status" value="1"/>
</dbReference>
<feature type="transmembrane region" description="Helical" evidence="15">
    <location>
        <begin position="343"/>
        <end position="366"/>
    </location>
</feature>
<feature type="transmembrane region" description="Helical" evidence="15">
    <location>
        <begin position="420"/>
        <end position="445"/>
    </location>
</feature>
<feature type="transmembrane region" description="Helical" evidence="15">
    <location>
        <begin position="691"/>
        <end position="710"/>
    </location>
</feature>